<keyword evidence="8" id="KW-1185">Reference proteome</keyword>
<feature type="transmembrane region" description="Helical" evidence="6">
    <location>
        <begin position="338"/>
        <end position="359"/>
    </location>
</feature>
<feature type="transmembrane region" description="Helical" evidence="6">
    <location>
        <begin position="214"/>
        <end position="234"/>
    </location>
</feature>
<comment type="subcellular location">
    <subcellularLocation>
        <location evidence="1">Membrane</location>
        <topology evidence="1">Multi-pass membrane protein</topology>
    </subcellularLocation>
</comment>
<protein>
    <recommendedName>
        <fullName evidence="9">Oxalate:formate antiporter</fullName>
    </recommendedName>
</protein>
<feature type="transmembrane region" description="Helical" evidence="6">
    <location>
        <begin position="71"/>
        <end position="94"/>
    </location>
</feature>
<sequence length="403" mass="44372">MLSKIIGFRWSTFISILLTSGGLLLSRLTLNYGLVALIFTSSIMFGFGIGASYSVLYAIATAWFPNYRSTIVGIIASGLGLGALVFVPIQTAVINPNNLQNFTHPDVKNNVPNAFSVLGGLILGLQIIGFALIREKHEDVELPIEWPSDNDRQTAESPKENEKAIIVRNYTTLEALKTIDFYLAFLINFFNSALTGLTSSTVKTYGRDCGFDNNFLVLVLTLSSIFNCLGRLTWGVIGNRYSFKGPLIVLQIEWAFLWFTYGFVTRVGGTAAKALFAIWTFLLYTCLAANFVLIPNLAIRIFGPEHMPTIFGLLFAAMAPSTLILSGVFAQYDIRGHWVPIYCAGAGFAVIGLILTLFLRDPNETRCTGCTNSCVKVCDCCRSEPKEVDDLKGLDMLCKTDFQ</sequence>
<evidence type="ECO:0000256" key="1">
    <source>
        <dbReference type="ARBA" id="ARBA00004141"/>
    </source>
</evidence>
<feature type="transmembrane region" description="Helical" evidence="6">
    <location>
        <begin position="114"/>
        <end position="133"/>
    </location>
</feature>
<keyword evidence="2" id="KW-0813">Transport</keyword>
<feature type="transmembrane region" description="Helical" evidence="6">
    <location>
        <begin position="276"/>
        <end position="298"/>
    </location>
</feature>
<evidence type="ECO:0000256" key="2">
    <source>
        <dbReference type="ARBA" id="ARBA00022448"/>
    </source>
</evidence>
<evidence type="ECO:0000256" key="3">
    <source>
        <dbReference type="ARBA" id="ARBA00022692"/>
    </source>
</evidence>
<dbReference type="Proteomes" id="UP001651158">
    <property type="component" value="Unassembled WGS sequence"/>
</dbReference>
<dbReference type="SUPFAM" id="SSF103473">
    <property type="entry name" value="MFS general substrate transporter"/>
    <property type="match status" value="1"/>
</dbReference>
<keyword evidence="3 6" id="KW-0812">Transmembrane</keyword>
<evidence type="ECO:0000256" key="4">
    <source>
        <dbReference type="ARBA" id="ARBA00022989"/>
    </source>
</evidence>
<keyword evidence="5 6" id="KW-0472">Membrane</keyword>
<dbReference type="InterPro" id="IPR036259">
    <property type="entry name" value="MFS_trans_sf"/>
</dbReference>
<evidence type="ECO:0000313" key="7">
    <source>
        <dbReference type="EMBL" id="KAL5106418.1"/>
    </source>
</evidence>
<dbReference type="Gene3D" id="1.20.1250.20">
    <property type="entry name" value="MFS general substrate transporter like domains"/>
    <property type="match status" value="2"/>
</dbReference>
<evidence type="ECO:0000256" key="5">
    <source>
        <dbReference type="ARBA" id="ARBA00023136"/>
    </source>
</evidence>
<gene>
    <name evidence="7" type="ORF">TcWFU_009133</name>
</gene>
<feature type="transmembrane region" description="Helical" evidence="6">
    <location>
        <begin position="310"/>
        <end position="332"/>
    </location>
</feature>
<dbReference type="EMBL" id="JAKROA010000006">
    <property type="protein sequence ID" value="KAL5106418.1"/>
    <property type="molecule type" value="Genomic_DNA"/>
</dbReference>
<keyword evidence="4 6" id="KW-1133">Transmembrane helix</keyword>
<evidence type="ECO:0008006" key="9">
    <source>
        <dbReference type="Google" id="ProtNLM"/>
    </source>
</evidence>
<comment type="caution">
    <text evidence="7">The sequence shown here is derived from an EMBL/GenBank/DDBJ whole genome shotgun (WGS) entry which is preliminary data.</text>
</comment>
<dbReference type="PANTHER" id="PTHR43385">
    <property type="entry name" value="RIBOFLAVIN TRANSPORTER RIBJ"/>
    <property type="match status" value="1"/>
</dbReference>
<proteinExistence type="predicted"/>
<name>A0ABR4QAQ8_9CEST</name>
<dbReference type="InterPro" id="IPR052983">
    <property type="entry name" value="MFS_Riboflavin_Transporter"/>
</dbReference>
<feature type="transmembrane region" description="Helical" evidence="6">
    <location>
        <begin position="246"/>
        <end position="264"/>
    </location>
</feature>
<dbReference type="InterPro" id="IPR011701">
    <property type="entry name" value="MFS"/>
</dbReference>
<dbReference type="PANTHER" id="PTHR43385:SF1">
    <property type="entry name" value="RIBOFLAVIN TRANSPORTER RIBJ"/>
    <property type="match status" value="1"/>
</dbReference>
<feature type="transmembrane region" description="Helical" evidence="6">
    <location>
        <begin position="181"/>
        <end position="202"/>
    </location>
</feature>
<organism evidence="7 8">
    <name type="scientific">Taenia crassiceps</name>
    <dbReference type="NCBI Taxonomy" id="6207"/>
    <lineage>
        <taxon>Eukaryota</taxon>
        <taxon>Metazoa</taxon>
        <taxon>Spiralia</taxon>
        <taxon>Lophotrochozoa</taxon>
        <taxon>Platyhelminthes</taxon>
        <taxon>Cestoda</taxon>
        <taxon>Eucestoda</taxon>
        <taxon>Cyclophyllidea</taxon>
        <taxon>Taeniidae</taxon>
        <taxon>Taenia</taxon>
    </lineage>
</organism>
<feature type="transmembrane region" description="Helical" evidence="6">
    <location>
        <begin position="32"/>
        <end position="59"/>
    </location>
</feature>
<reference evidence="7 8" key="1">
    <citation type="journal article" date="2022" name="Front. Cell. Infect. Microbiol.">
        <title>The Genomes of Two Strains of Taenia crassiceps the Animal Model for the Study of Human Cysticercosis.</title>
        <authorList>
            <person name="Bobes R.J."/>
            <person name="Estrada K."/>
            <person name="Rios-Valencia D.G."/>
            <person name="Calderon-Gallegos A."/>
            <person name="de la Torre P."/>
            <person name="Carrero J.C."/>
            <person name="Sanchez-Flores A."/>
            <person name="Laclette J.P."/>
        </authorList>
    </citation>
    <scope>NUCLEOTIDE SEQUENCE [LARGE SCALE GENOMIC DNA]</scope>
    <source>
        <strain evidence="7">WFUcys</strain>
    </source>
</reference>
<feature type="transmembrane region" description="Helical" evidence="6">
    <location>
        <begin position="7"/>
        <end position="26"/>
    </location>
</feature>
<evidence type="ECO:0000256" key="6">
    <source>
        <dbReference type="SAM" id="Phobius"/>
    </source>
</evidence>
<accession>A0ABR4QAQ8</accession>
<dbReference type="Pfam" id="PF07690">
    <property type="entry name" value="MFS_1"/>
    <property type="match status" value="1"/>
</dbReference>
<evidence type="ECO:0000313" key="8">
    <source>
        <dbReference type="Proteomes" id="UP001651158"/>
    </source>
</evidence>